<dbReference type="AlphaFoldDB" id="A0A0N5CFN2"/>
<dbReference type="Proteomes" id="UP000046392">
    <property type="component" value="Unplaced"/>
</dbReference>
<evidence type="ECO:0000313" key="1">
    <source>
        <dbReference type="Proteomes" id="UP000046392"/>
    </source>
</evidence>
<organism evidence="1 2">
    <name type="scientific">Strongyloides papillosus</name>
    <name type="common">Intestinal threadworm</name>
    <dbReference type="NCBI Taxonomy" id="174720"/>
    <lineage>
        <taxon>Eukaryota</taxon>
        <taxon>Metazoa</taxon>
        <taxon>Ecdysozoa</taxon>
        <taxon>Nematoda</taxon>
        <taxon>Chromadorea</taxon>
        <taxon>Rhabditida</taxon>
        <taxon>Tylenchina</taxon>
        <taxon>Panagrolaimomorpha</taxon>
        <taxon>Strongyloidoidea</taxon>
        <taxon>Strongyloididae</taxon>
        <taxon>Strongyloides</taxon>
    </lineage>
</organism>
<sequence>MNPTNKYNRSSRFIPPINQTIGLQKFENKLKRVFDKTLKVGNYNNPDINQNNSKIEKPCQNNGYLTLNEMKISRKKEVSEIETYIREEPIPRKVRSKSINHKQIIFNHCNENEMHSKVYPTKQNKQYLNAFAKNQVIEVLESVSIALKNKNSDVFI</sequence>
<accession>A0A0N5CFN2</accession>
<protein>
    <submittedName>
        <fullName evidence="2">Uncharacterized protein</fullName>
    </submittedName>
</protein>
<reference evidence="2" key="1">
    <citation type="submission" date="2017-02" db="UniProtKB">
        <authorList>
            <consortium name="WormBaseParasite"/>
        </authorList>
    </citation>
    <scope>IDENTIFICATION</scope>
</reference>
<keyword evidence="1" id="KW-1185">Reference proteome</keyword>
<dbReference type="WBParaSite" id="SPAL_0001666700.1">
    <property type="protein sequence ID" value="SPAL_0001666700.1"/>
    <property type="gene ID" value="SPAL_0001666700"/>
</dbReference>
<name>A0A0N5CFN2_STREA</name>
<evidence type="ECO:0000313" key="2">
    <source>
        <dbReference type="WBParaSite" id="SPAL_0001666700.1"/>
    </source>
</evidence>
<proteinExistence type="predicted"/>